<evidence type="ECO:0008006" key="3">
    <source>
        <dbReference type="Google" id="ProtNLM"/>
    </source>
</evidence>
<protein>
    <recommendedName>
        <fullName evidence="3">G domain-containing protein</fullName>
    </recommendedName>
</protein>
<dbReference type="AlphaFoldDB" id="A0A067MST4"/>
<dbReference type="OrthoDB" id="59699at2759"/>
<evidence type="ECO:0000313" key="1">
    <source>
        <dbReference type="EMBL" id="KDQ14892.1"/>
    </source>
</evidence>
<dbReference type="Proteomes" id="UP000027195">
    <property type="component" value="Unassembled WGS sequence"/>
</dbReference>
<sequence length="513" mass="55327">MSGIVRPEKFRILIIGRANAGKTTILRAVCGAEGEPDVYDQDGNKVQITPEVRPEEAPAITVAENEVMITQRSARSKFRMTLRSIRARLLCGAADLDLAPDPQVVPTSSPPLHLGGASNSILSPSSLRGEHNIEYSLMFPNNPGFIFHDSRGFESGAVEELDLVREFIRKKANLGSMKNQLHAIWYCFSADNNRFMTAADKVFFNTIDTGTVPVIAIFTKFDALDAGAFSALSEQGVPFAEAQKRAPEHAQEQFNQGLLPLIKQLAHPPKAVVCLRNMNKGSPAVIQKAASELIESTGATLDDGALKVLLIQAQHVNVELCMKAAVDSGVITKAAQSAIQEDPATFNPLQKELIKEIFKWFPYIWVSSGSQVVDYSYSHALSKLGLSAVYWKGEINDAAAADAFINAITPHVSSHLQSMLPPLQILCVGCAAVIIAAKAFWMHPGDIQKSHITASSVDYIQSGTAEHVRVAISKAFQDMPGLYGTSKSAAALLEIVLSNQISHAANSPSGSAL</sequence>
<dbReference type="InterPro" id="IPR027417">
    <property type="entry name" value="P-loop_NTPase"/>
</dbReference>
<keyword evidence="2" id="KW-1185">Reference proteome</keyword>
<evidence type="ECO:0000313" key="2">
    <source>
        <dbReference type="Proteomes" id="UP000027195"/>
    </source>
</evidence>
<name>A0A067MST4_BOTB1</name>
<dbReference type="SUPFAM" id="SSF52540">
    <property type="entry name" value="P-loop containing nucleoside triphosphate hydrolases"/>
    <property type="match status" value="1"/>
</dbReference>
<reference evidence="2" key="1">
    <citation type="journal article" date="2014" name="Proc. Natl. Acad. Sci. U.S.A.">
        <title>Extensive sampling of basidiomycete genomes demonstrates inadequacy of the white-rot/brown-rot paradigm for wood decay fungi.</title>
        <authorList>
            <person name="Riley R."/>
            <person name="Salamov A.A."/>
            <person name="Brown D.W."/>
            <person name="Nagy L.G."/>
            <person name="Floudas D."/>
            <person name="Held B.W."/>
            <person name="Levasseur A."/>
            <person name="Lombard V."/>
            <person name="Morin E."/>
            <person name="Otillar R."/>
            <person name="Lindquist E.A."/>
            <person name="Sun H."/>
            <person name="LaButti K.M."/>
            <person name="Schmutz J."/>
            <person name="Jabbour D."/>
            <person name="Luo H."/>
            <person name="Baker S.E."/>
            <person name="Pisabarro A.G."/>
            <person name="Walton J.D."/>
            <person name="Blanchette R.A."/>
            <person name="Henrissat B."/>
            <person name="Martin F."/>
            <person name="Cullen D."/>
            <person name="Hibbett D.S."/>
            <person name="Grigoriev I.V."/>
        </authorList>
    </citation>
    <scope>NUCLEOTIDE SEQUENCE [LARGE SCALE GENOMIC DNA]</scope>
    <source>
        <strain evidence="2">FD-172 SS1</strain>
    </source>
</reference>
<proteinExistence type="predicted"/>
<organism evidence="1 2">
    <name type="scientific">Botryobasidium botryosum (strain FD-172 SS1)</name>
    <dbReference type="NCBI Taxonomy" id="930990"/>
    <lineage>
        <taxon>Eukaryota</taxon>
        <taxon>Fungi</taxon>
        <taxon>Dikarya</taxon>
        <taxon>Basidiomycota</taxon>
        <taxon>Agaricomycotina</taxon>
        <taxon>Agaricomycetes</taxon>
        <taxon>Cantharellales</taxon>
        <taxon>Botryobasidiaceae</taxon>
        <taxon>Botryobasidium</taxon>
    </lineage>
</organism>
<dbReference type="HOGENOM" id="CLU_023805_6_2_1"/>
<gene>
    <name evidence="1" type="ORF">BOTBODRAFT_32254</name>
</gene>
<dbReference type="EMBL" id="KL198035">
    <property type="protein sequence ID" value="KDQ14892.1"/>
    <property type="molecule type" value="Genomic_DNA"/>
</dbReference>
<dbReference type="InParanoid" id="A0A067MST4"/>
<dbReference type="STRING" id="930990.A0A067MST4"/>
<accession>A0A067MST4</accession>
<dbReference type="Gene3D" id="3.40.50.300">
    <property type="entry name" value="P-loop containing nucleotide triphosphate hydrolases"/>
    <property type="match status" value="1"/>
</dbReference>